<dbReference type="Pfam" id="PF01370">
    <property type="entry name" value="Epimerase"/>
    <property type="match status" value="1"/>
</dbReference>
<organism evidence="2 3">
    <name type="scientific">Vulcanimicrobium alpinum</name>
    <dbReference type="NCBI Taxonomy" id="3016050"/>
    <lineage>
        <taxon>Bacteria</taxon>
        <taxon>Bacillati</taxon>
        <taxon>Vulcanimicrobiota</taxon>
        <taxon>Vulcanimicrobiia</taxon>
        <taxon>Vulcanimicrobiales</taxon>
        <taxon>Vulcanimicrobiaceae</taxon>
        <taxon>Vulcanimicrobium</taxon>
    </lineage>
</organism>
<protein>
    <submittedName>
        <fullName evidence="2">NAD-dependent dehydratase</fullName>
    </submittedName>
</protein>
<gene>
    <name evidence="2" type="ORF">WPS_29220</name>
</gene>
<dbReference type="CDD" id="cd08946">
    <property type="entry name" value="SDR_e"/>
    <property type="match status" value="1"/>
</dbReference>
<reference evidence="2 3" key="1">
    <citation type="journal article" date="2022" name="ISME Commun">
        <title>Vulcanimicrobium alpinus gen. nov. sp. nov., the first cultivated representative of the candidate phylum 'Eremiobacterota', is a metabolically versatile aerobic anoxygenic phototroph.</title>
        <authorList>
            <person name="Yabe S."/>
            <person name="Muto K."/>
            <person name="Abe K."/>
            <person name="Yokota A."/>
            <person name="Staudigel H."/>
            <person name="Tebo B.M."/>
        </authorList>
    </citation>
    <scope>NUCLEOTIDE SEQUENCE [LARGE SCALE GENOMIC DNA]</scope>
    <source>
        <strain evidence="2 3">WC8-2</strain>
    </source>
</reference>
<dbReference type="InterPro" id="IPR036291">
    <property type="entry name" value="NAD(P)-bd_dom_sf"/>
</dbReference>
<dbReference type="PANTHER" id="PTHR43245">
    <property type="entry name" value="BIFUNCTIONAL POLYMYXIN RESISTANCE PROTEIN ARNA"/>
    <property type="match status" value="1"/>
</dbReference>
<dbReference type="AlphaFoldDB" id="A0AAN2CAZ1"/>
<keyword evidence="3" id="KW-1185">Reference proteome</keyword>
<dbReference type="EMBL" id="AP025523">
    <property type="protein sequence ID" value="BDE07646.1"/>
    <property type="molecule type" value="Genomic_DNA"/>
</dbReference>
<evidence type="ECO:0000313" key="2">
    <source>
        <dbReference type="EMBL" id="BDE07646.1"/>
    </source>
</evidence>
<evidence type="ECO:0000313" key="3">
    <source>
        <dbReference type="Proteomes" id="UP001317532"/>
    </source>
</evidence>
<dbReference type="InterPro" id="IPR001509">
    <property type="entry name" value="Epimerase_deHydtase"/>
</dbReference>
<dbReference type="Gene3D" id="3.40.50.720">
    <property type="entry name" value="NAD(P)-binding Rossmann-like Domain"/>
    <property type="match status" value="1"/>
</dbReference>
<dbReference type="SUPFAM" id="SSF51735">
    <property type="entry name" value="NAD(P)-binding Rossmann-fold domains"/>
    <property type="match status" value="1"/>
</dbReference>
<dbReference type="InterPro" id="IPR050177">
    <property type="entry name" value="Lipid_A_modif_metabolic_enz"/>
</dbReference>
<sequence>MHVLVTGGGGYIGLELCRQLIERGDRVRVVDRFFFGDAPLLELAERSGGRLEAILGDVRAIDDAWFEGIEGVSHLAGLSNDPTAEYNPDANWQMNAIATERLGEACKRHGIARLVFGSSASLYDGIGPGMFDERTAVQPRGAYSISKKYGEDALLALAGDGFAPTILRQGTVYGWSPRMRFDLVVNTFLKDAATVGKLYLHGGGWQWRPLVDVGDVARAHIVCLTAPLDVVGGEIFNVMQENYQVRQLAMLVAGSLSLHGRHVALEEAPLPKLVRDYRMTNLKMTQRLGFTPAVTVLESIDVMLGKLPLDNVGWLANPRWYNIAWMSVLEEVHASQRAFASIY</sequence>
<proteinExistence type="predicted"/>
<dbReference type="PANTHER" id="PTHR43245:SF23">
    <property type="entry name" value="NAD(P)-BINDING DOMAIN-CONTAINING PROTEIN"/>
    <property type="match status" value="1"/>
</dbReference>
<evidence type="ECO:0000259" key="1">
    <source>
        <dbReference type="Pfam" id="PF01370"/>
    </source>
</evidence>
<accession>A0AAN2CAZ1</accession>
<dbReference type="KEGG" id="vab:WPS_29220"/>
<feature type="domain" description="NAD-dependent epimerase/dehydratase" evidence="1">
    <location>
        <begin position="3"/>
        <end position="238"/>
    </location>
</feature>
<dbReference type="RefSeq" id="WP_317995224.1">
    <property type="nucleotide sequence ID" value="NZ_AP025523.1"/>
</dbReference>
<dbReference type="Proteomes" id="UP001317532">
    <property type="component" value="Chromosome"/>
</dbReference>
<name>A0AAN2CAZ1_UNVUL</name>